<feature type="region of interest" description="Disordered" evidence="1">
    <location>
        <begin position="114"/>
        <end position="136"/>
    </location>
</feature>
<protein>
    <submittedName>
        <fullName evidence="2">Uncharacterized protein</fullName>
    </submittedName>
</protein>
<accession>A0AAW0CUC6</accession>
<dbReference type="Proteomes" id="UP001362999">
    <property type="component" value="Unassembled WGS sequence"/>
</dbReference>
<evidence type="ECO:0000256" key="1">
    <source>
        <dbReference type="SAM" id="MobiDB-lite"/>
    </source>
</evidence>
<sequence length="308" mass="35154">MSLRNLDRWSAERRNKESSRTLVSAETRCEGNRNEVLQLEIGHTRKAMLSREVGEVEQEGWGIWDTLSFALVALWNPSPTPEMALDILLLRERRQRTLTLFLYIPPLDVPPQSHRLIPTLRDHPPSSKSSPPPRADKQPFGPLPFLLVFHFIPFRVPPPANRRSDSHALVRQQLIRLTLGYNYQHLPPDLDIICIHSISTTVRRVSTSTDYYTTASVPVSIHSGADGTERVLVVTHHIPSFLPTRNISRPRQTMEPIDTRSLVDVEVDTHPKDGMRQYAVRCQAENESALPSIVQETIYTYLPRRLGD</sequence>
<name>A0AAW0CUC6_9AGAR</name>
<evidence type="ECO:0000313" key="2">
    <source>
        <dbReference type="EMBL" id="KAK7043483.1"/>
    </source>
</evidence>
<keyword evidence="3" id="KW-1185">Reference proteome</keyword>
<organism evidence="2 3">
    <name type="scientific">Favolaschia claudopus</name>
    <dbReference type="NCBI Taxonomy" id="2862362"/>
    <lineage>
        <taxon>Eukaryota</taxon>
        <taxon>Fungi</taxon>
        <taxon>Dikarya</taxon>
        <taxon>Basidiomycota</taxon>
        <taxon>Agaricomycotina</taxon>
        <taxon>Agaricomycetes</taxon>
        <taxon>Agaricomycetidae</taxon>
        <taxon>Agaricales</taxon>
        <taxon>Marasmiineae</taxon>
        <taxon>Mycenaceae</taxon>
        <taxon>Favolaschia</taxon>
    </lineage>
</organism>
<dbReference type="AlphaFoldDB" id="A0AAW0CUC6"/>
<gene>
    <name evidence="2" type="ORF">R3P38DRAFT_3177929</name>
</gene>
<reference evidence="2 3" key="1">
    <citation type="journal article" date="2024" name="J Genomics">
        <title>Draft genome sequencing and assembly of Favolaschia claudopus CIRM-BRFM 2984 isolated from oak limbs.</title>
        <authorList>
            <person name="Navarro D."/>
            <person name="Drula E."/>
            <person name="Chaduli D."/>
            <person name="Cazenave R."/>
            <person name="Ahrendt S."/>
            <person name="Wang J."/>
            <person name="Lipzen A."/>
            <person name="Daum C."/>
            <person name="Barry K."/>
            <person name="Grigoriev I.V."/>
            <person name="Favel A."/>
            <person name="Rosso M.N."/>
            <person name="Martin F."/>
        </authorList>
    </citation>
    <scope>NUCLEOTIDE SEQUENCE [LARGE SCALE GENOMIC DNA]</scope>
    <source>
        <strain evidence="2 3">CIRM-BRFM 2984</strain>
    </source>
</reference>
<proteinExistence type="predicted"/>
<dbReference type="EMBL" id="JAWWNJ010000012">
    <property type="protein sequence ID" value="KAK7043483.1"/>
    <property type="molecule type" value="Genomic_DNA"/>
</dbReference>
<evidence type="ECO:0000313" key="3">
    <source>
        <dbReference type="Proteomes" id="UP001362999"/>
    </source>
</evidence>
<comment type="caution">
    <text evidence="2">The sequence shown here is derived from an EMBL/GenBank/DDBJ whole genome shotgun (WGS) entry which is preliminary data.</text>
</comment>